<dbReference type="OrthoDB" id="10296119at2759"/>
<evidence type="ECO:0000313" key="1">
    <source>
        <dbReference type="EMBL" id="GFR22352.1"/>
    </source>
</evidence>
<keyword evidence="2" id="KW-1185">Reference proteome</keyword>
<organism evidence="1 2">
    <name type="scientific">Trichonephila clavata</name>
    <name type="common">Joro spider</name>
    <name type="synonym">Nephila clavata</name>
    <dbReference type="NCBI Taxonomy" id="2740835"/>
    <lineage>
        <taxon>Eukaryota</taxon>
        <taxon>Metazoa</taxon>
        <taxon>Ecdysozoa</taxon>
        <taxon>Arthropoda</taxon>
        <taxon>Chelicerata</taxon>
        <taxon>Arachnida</taxon>
        <taxon>Araneae</taxon>
        <taxon>Araneomorphae</taxon>
        <taxon>Entelegynae</taxon>
        <taxon>Araneoidea</taxon>
        <taxon>Nephilidae</taxon>
        <taxon>Trichonephila</taxon>
    </lineage>
</organism>
<dbReference type="AlphaFoldDB" id="A0A8X6HEN4"/>
<sequence length="104" mass="12452">MVKVVNVYLTYRDIEDLIEETEDKLAKLRKKGTFAQRFFLNLFLDKLYAERYERYQGWKHCRLYRAERKEAYQSLIEDDCSFGLDTLFDNLQSDQASSHSSAKH</sequence>
<name>A0A8X6HEN4_TRICU</name>
<dbReference type="Proteomes" id="UP000887116">
    <property type="component" value="Unassembled WGS sequence"/>
</dbReference>
<accession>A0A8X6HEN4</accession>
<reference evidence="1" key="1">
    <citation type="submission" date="2020-07" db="EMBL/GenBank/DDBJ databases">
        <title>Multicomponent nature underlies the extraordinary mechanical properties of spider dragline silk.</title>
        <authorList>
            <person name="Kono N."/>
            <person name="Nakamura H."/>
            <person name="Mori M."/>
            <person name="Yoshida Y."/>
            <person name="Ohtoshi R."/>
            <person name="Malay A.D."/>
            <person name="Moran D.A.P."/>
            <person name="Tomita M."/>
            <person name="Numata K."/>
            <person name="Arakawa K."/>
        </authorList>
    </citation>
    <scope>NUCLEOTIDE SEQUENCE</scope>
</reference>
<evidence type="ECO:0000313" key="2">
    <source>
        <dbReference type="Proteomes" id="UP000887116"/>
    </source>
</evidence>
<comment type="caution">
    <text evidence="1">The sequence shown here is derived from an EMBL/GenBank/DDBJ whole genome shotgun (WGS) entry which is preliminary data.</text>
</comment>
<proteinExistence type="predicted"/>
<protein>
    <submittedName>
        <fullName evidence="1">Uncharacterized protein</fullName>
    </submittedName>
</protein>
<dbReference type="EMBL" id="BMAO01028153">
    <property type="protein sequence ID" value="GFR22352.1"/>
    <property type="molecule type" value="Genomic_DNA"/>
</dbReference>
<gene>
    <name evidence="1" type="ORF">TNCT_702871</name>
</gene>